<organism evidence="2 3">
    <name type="scientific">Sorghum bicolor</name>
    <name type="common">Sorghum</name>
    <name type="synonym">Sorghum vulgare</name>
    <dbReference type="NCBI Taxonomy" id="4558"/>
    <lineage>
        <taxon>Eukaryota</taxon>
        <taxon>Viridiplantae</taxon>
        <taxon>Streptophyta</taxon>
        <taxon>Embryophyta</taxon>
        <taxon>Tracheophyta</taxon>
        <taxon>Spermatophyta</taxon>
        <taxon>Magnoliopsida</taxon>
        <taxon>Liliopsida</taxon>
        <taxon>Poales</taxon>
        <taxon>Poaceae</taxon>
        <taxon>PACMAD clade</taxon>
        <taxon>Panicoideae</taxon>
        <taxon>Andropogonodae</taxon>
        <taxon>Andropogoneae</taxon>
        <taxon>Sorghinae</taxon>
        <taxon>Sorghum</taxon>
    </lineage>
</organism>
<proteinExistence type="predicted"/>
<gene>
    <name evidence="2" type="ORF">SORBI_3003G235601</name>
</gene>
<feature type="compositionally biased region" description="Low complexity" evidence="1">
    <location>
        <begin position="98"/>
        <end position="116"/>
    </location>
</feature>
<sequence>MYMTSPSPPPPHAAGMTPAPIDTGSSARSTRQSAAPHSRRTAYPQPLPLQYARHAFSSTSFLPPPPPPLVAAAAQAAPLARSHSSAMRTRPEAISRTSDAVGAASSSSSAGHARGSTWNASVPVSRAPSPTCRCRPAMAAASAVRSRETAVRHFLPRCFGGAGGGAALGGGDTKSSEWKDAQLEENAMADSSSSSASEPLLPEPPSSPPAVPPWLLLLTRTGHLKFLREKEKEDSWGLLAMMVLMVASCGRECGIASPWSPSAGGWSQALYTASETGEQNPPN</sequence>
<dbReference type="InParanoid" id="A0A1W0VYM4"/>
<protein>
    <submittedName>
        <fullName evidence="2">Uncharacterized protein</fullName>
    </submittedName>
</protein>
<dbReference type="Proteomes" id="UP000000768">
    <property type="component" value="Chromosome 3"/>
</dbReference>
<name>A0A1W0VYM4_SORBI</name>
<feature type="compositionally biased region" description="Low complexity" evidence="1">
    <location>
        <begin position="191"/>
        <end position="200"/>
    </location>
</feature>
<feature type="compositionally biased region" description="Pro residues" evidence="1">
    <location>
        <begin position="201"/>
        <end position="212"/>
    </location>
</feature>
<feature type="region of interest" description="Disordered" evidence="1">
    <location>
        <begin position="1"/>
        <end position="49"/>
    </location>
</feature>
<accession>A0A1W0VYM4</accession>
<dbReference type="EMBL" id="CM000762">
    <property type="protein sequence ID" value="OQU87223.1"/>
    <property type="molecule type" value="Genomic_DNA"/>
</dbReference>
<evidence type="ECO:0000313" key="2">
    <source>
        <dbReference type="EMBL" id="OQU87223.1"/>
    </source>
</evidence>
<feature type="region of interest" description="Disordered" evidence="1">
    <location>
        <begin position="81"/>
        <end position="132"/>
    </location>
</feature>
<feature type="region of interest" description="Disordered" evidence="1">
    <location>
        <begin position="185"/>
        <end position="213"/>
    </location>
</feature>
<feature type="compositionally biased region" description="Pro residues" evidence="1">
    <location>
        <begin position="1"/>
        <end position="12"/>
    </location>
</feature>
<dbReference type="Gramene" id="OQU87223">
    <property type="protein sequence ID" value="OQU87223"/>
    <property type="gene ID" value="SORBI_3003G235601"/>
</dbReference>
<evidence type="ECO:0000313" key="3">
    <source>
        <dbReference type="Proteomes" id="UP000000768"/>
    </source>
</evidence>
<keyword evidence="3" id="KW-1185">Reference proteome</keyword>
<reference evidence="3" key="2">
    <citation type="journal article" date="2018" name="Plant J.">
        <title>The Sorghum bicolor reference genome: improved assembly, gene annotations, a transcriptome atlas, and signatures of genome organization.</title>
        <authorList>
            <person name="McCormick R.F."/>
            <person name="Truong S.K."/>
            <person name="Sreedasyam A."/>
            <person name="Jenkins J."/>
            <person name="Shu S."/>
            <person name="Sims D."/>
            <person name="Kennedy M."/>
            <person name="Amirebrahimi M."/>
            <person name="Weers B.D."/>
            <person name="McKinley B."/>
            <person name="Mattison A."/>
            <person name="Morishige D.T."/>
            <person name="Grimwood J."/>
            <person name="Schmutz J."/>
            <person name="Mullet J.E."/>
        </authorList>
    </citation>
    <scope>NUCLEOTIDE SEQUENCE [LARGE SCALE GENOMIC DNA]</scope>
    <source>
        <strain evidence="3">cv. BTx623</strain>
    </source>
</reference>
<evidence type="ECO:0000256" key="1">
    <source>
        <dbReference type="SAM" id="MobiDB-lite"/>
    </source>
</evidence>
<feature type="compositionally biased region" description="Polar residues" evidence="1">
    <location>
        <begin position="23"/>
        <end position="35"/>
    </location>
</feature>
<reference evidence="2 3" key="1">
    <citation type="journal article" date="2009" name="Nature">
        <title>The Sorghum bicolor genome and the diversification of grasses.</title>
        <authorList>
            <person name="Paterson A.H."/>
            <person name="Bowers J.E."/>
            <person name="Bruggmann R."/>
            <person name="Dubchak I."/>
            <person name="Grimwood J."/>
            <person name="Gundlach H."/>
            <person name="Haberer G."/>
            <person name="Hellsten U."/>
            <person name="Mitros T."/>
            <person name="Poliakov A."/>
            <person name="Schmutz J."/>
            <person name="Spannagl M."/>
            <person name="Tang H."/>
            <person name="Wang X."/>
            <person name="Wicker T."/>
            <person name="Bharti A.K."/>
            <person name="Chapman J."/>
            <person name="Feltus F.A."/>
            <person name="Gowik U."/>
            <person name="Grigoriev I.V."/>
            <person name="Lyons E."/>
            <person name="Maher C.A."/>
            <person name="Martis M."/>
            <person name="Narechania A."/>
            <person name="Otillar R.P."/>
            <person name="Penning B.W."/>
            <person name="Salamov A.A."/>
            <person name="Wang Y."/>
            <person name="Zhang L."/>
            <person name="Carpita N.C."/>
            <person name="Freeling M."/>
            <person name="Gingle A.R."/>
            <person name="Hash C.T."/>
            <person name="Keller B."/>
            <person name="Klein P."/>
            <person name="Kresovich S."/>
            <person name="McCann M.C."/>
            <person name="Ming R."/>
            <person name="Peterson D.G."/>
            <person name="Mehboob-ur-Rahman"/>
            <person name="Ware D."/>
            <person name="Westhoff P."/>
            <person name="Mayer K.F."/>
            <person name="Messing J."/>
            <person name="Rokhsar D.S."/>
        </authorList>
    </citation>
    <scope>NUCLEOTIDE SEQUENCE [LARGE SCALE GENOMIC DNA]</scope>
    <source>
        <strain evidence="3">cv. BTx623</strain>
    </source>
</reference>
<dbReference type="AlphaFoldDB" id="A0A1W0VYM4"/>